<gene>
    <name evidence="2" type="ORF">H9Y05_11005</name>
</gene>
<feature type="transmembrane region" description="Helical" evidence="1">
    <location>
        <begin position="44"/>
        <end position="65"/>
    </location>
</feature>
<feature type="transmembrane region" description="Helical" evidence="1">
    <location>
        <begin position="130"/>
        <end position="152"/>
    </location>
</feature>
<keyword evidence="1" id="KW-0472">Membrane</keyword>
<keyword evidence="3" id="KW-1185">Reference proteome</keyword>
<comment type="caution">
    <text evidence="2">The sequence shown here is derived from an EMBL/GenBank/DDBJ whole genome shotgun (WGS) entry which is preliminary data.</text>
</comment>
<feature type="transmembrane region" description="Helical" evidence="1">
    <location>
        <begin position="15"/>
        <end position="32"/>
    </location>
</feature>
<evidence type="ECO:0000256" key="1">
    <source>
        <dbReference type="SAM" id="Phobius"/>
    </source>
</evidence>
<accession>A0A8J6PJP6</accession>
<dbReference type="RefSeq" id="WP_163491098.1">
    <property type="nucleotide sequence ID" value="NZ_JACVEL010000007.1"/>
</dbReference>
<evidence type="ECO:0000313" key="3">
    <source>
        <dbReference type="Proteomes" id="UP000652681"/>
    </source>
</evidence>
<feature type="transmembrane region" description="Helical" evidence="1">
    <location>
        <begin position="71"/>
        <end position="89"/>
    </location>
</feature>
<protein>
    <submittedName>
        <fullName evidence="2">Uncharacterized protein</fullName>
    </submittedName>
</protein>
<dbReference type="Proteomes" id="UP000652681">
    <property type="component" value="Unassembled WGS sequence"/>
</dbReference>
<evidence type="ECO:0000313" key="2">
    <source>
        <dbReference type="EMBL" id="MBC9812996.1"/>
    </source>
</evidence>
<dbReference type="EMBL" id="JACVEL010000007">
    <property type="protein sequence ID" value="MBC9812996.1"/>
    <property type="molecule type" value="Genomic_DNA"/>
</dbReference>
<feature type="transmembrane region" description="Helical" evidence="1">
    <location>
        <begin position="96"/>
        <end position="118"/>
    </location>
</feature>
<proteinExistence type="predicted"/>
<reference evidence="2" key="1">
    <citation type="submission" date="2020-09" db="EMBL/GenBank/DDBJ databases">
        <title>Taishania pollutisoli gen. nov., sp. nov., Isolated from Tetrabromobisphenol A-Contaminated Soil.</title>
        <authorList>
            <person name="Chen Q."/>
        </authorList>
    </citation>
    <scope>NUCLEOTIDE SEQUENCE</scope>
    <source>
        <strain evidence="2">CZZ-1</strain>
    </source>
</reference>
<dbReference type="AlphaFoldDB" id="A0A8J6PJP6"/>
<keyword evidence="1" id="KW-0812">Transmembrane</keyword>
<organism evidence="2 3">
    <name type="scientific">Taishania pollutisoli</name>
    <dbReference type="NCBI Taxonomy" id="2766479"/>
    <lineage>
        <taxon>Bacteria</taxon>
        <taxon>Pseudomonadati</taxon>
        <taxon>Bacteroidota</taxon>
        <taxon>Flavobacteriia</taxon>
        <taxon>Flavobacteriales</taxon>
        <taxon>Crocinitomicaceae</taxon>
        <taxon>Taishania</taxon>
    </lineage>
</organism>
<name>A0A8J6PJP6_9FLAO</name>
<sequence>MTAYFTSDNLYFSHIYFYFQFLTLGLLYHNLFKKYPKQQKFIRIYVLLTTVYLLIYYIISPAMWFKFNLTEIIITNYLLIVCSLMYNYNTLSKRRLLGYFNIGVTSYSILCCSLFLYGNVMAKVDLSAAIYVWTLHFLAIIFFQIMIFVQLIKLFPFRK</sequence>
<keyword evidence="1" id="KW-1133">Transmembrane helix</keyword>